<name>A0A8G1ZQJ4_9ACTN</name>
<dbReference type="GO" id="GO:0016491">
    <property type="term" value="F:oxidoreductase activity"/>
    <property type="evidence" value="ECO:0007669"/>
    <property type="project" value="InterPro"/>
</dbReference>
<dbReference type="RefSeq" id="WP_031178790.1">
    <property type="nucleotide sequence ID" value="NZ_CP108610.1"/>
</dbReference>
<evidence type="ECO:0000313" key="1">
    <source>
        <dbReference type="EMBL" id="RZE22028.1"/>
    </source>
</evidence>
<comment type="caution">
    <text evidence="1">The sequence shown here is derived from an EMBL/GenBank/DDBJ whole genome shotgun (WGS) entry which is preliminary data.</text>
</comment>
<protein>
    <submittedName>
        <fullName evidence="1">Nitroreductase family deazaflavin-dependent oxidoreductase</fullName>
    </submittedName>
</protein>
<dbReference type="Pfam" id="PF04075">
    <property type="entry name" value="F420H2_quin_red"/>
    <property type="match status" value="1"/>
</dbReference>
<gene>
    <name evidence="1" type="ORF">C0Q92_17400</name>
</gene>
<organism evidence="1 2">
    <name type="scientific">Streptomyces albidoflavus</name>
    <dbReference type="NCBI Taxonomy" id="1886"/>
    <lineage>
        <taxon>Bacteria</taxon>
        <taxon>Bacillati</taxon>
        <taxon>Actinomycetota</taxon>
        <taxon>Actinomycetes</taxon>
        <taxon>Kitasatosporales</taxon>
        <taxon>Streptomycetaceae</taxon>
        <taxon>Streptomyces</taxon>
        <taxon>Streptomyces albidoflavus group</taxon>
    </lineage>
</organism>
<dbReference type="Proteomes" id="UP000292693">
    <property type="component" value="Unassembled WGS sequence"/>
</dbReference>
<accession>A0A8G1ZQJ4</accession>
<dbReference type="AlphaFoldDB" id="A0A8G1ZQJ4"/>
<dbReference type="NCBIfam" id="TIGR00026">
    <property type="entry name" value="hi_GC_TIGR00026"/>
    <property type="match status" value="1"/>
</dbReference>
<proteinExistence type="predicted"/>
<dbReference type="GeneID" id="97269056"/>
<dbReference type="InterPro" id="IPR004378">
    <property type="entry name" value="F420H2_quin_Rdtase"/>
</dbReference>
<dbReference type="EMBL" id="PKLL01000019">
    <property type="protein sequence ID" value="RZE22028.1"/>
    <property type="molecule type" value="Genomic_DNA"/>
</dbReference>
<sequence>MNSGHPRPGGSPPRHLAERLPPFLFRVGLAPVLGGRLLLLHHTGRVTGRYYRTVLAVLDFDAPEGRWTVAAAGGDQADWYRNLRTHPKTVIQYGNHHHTVNARFPDAAESEAAGVGLTPPAAWRHCPRSRARSGPGGLALVVLEAAVGYRRPRGLGPRRTR</sequence>
<dbReference type="InterPro" id="IPR012349">
    <property type="entry name" value="Split_barrel_FMN-bd"/>
</dbReference>
<reference evidence="1 2" key="1">
    <citation type="submission" date="2017-12" db="EMBL/GenBank/DDBJ databases">
        <title>Population genomics insights into the ecological differentiation and adaptive evolution in streptomycetes.</title>
        <authorList>
            <person name="Li Y."/>
            <person name="Huang Y."/>
        </authorList>
    </citation>
    <scope>NUCLEOTIDE SEQUENCE [LARGE SCALE GENOMIC DNA]</scope>
    <source>
        <strain evidence="1 2">NBRC 100770</strain>
    </source>
</reference>
<dbReference type="Gene3D" id="2.30.110.10">
    <property type="entry name" value="Electron Transport, Fmn-binding Protein, Chain A"/>
    <property type="match status" value="1"/>
</dbReference>
<evidence type="ECO:0000313" key="2">
    <source>
        <dbReference type="Proteomes" id="UP000292693"/>
    </source>
</evidence>